<reference evidence="2" key="2">
    <citation type="submission" date="2023-01" db="EMBL/GenBank/DDBJ databases">
        <authorList>
            <person name="Sun Q."/>
            <person name="Evtushenko L."/>
        </authorList>
    </citation>
    <scope>NUCLEOTIDE SEQUENCE</scope>
    <source>
        <strain evidence="2">VKM Ac-1321</strain>
    </source>
</reference>
<dbReference type="Gene3D" id="3.10.180.10">
    <property type="entry name" value="2,3-Dihydroxybiphenyl 1,2-Dioxygenase, domain 1"/>
    <property type="match status" value="1"/>
</dbReference>
<evidence type="ECO:0000313" key="2">
    <source>
        <dbReference type="EMBL" id="GLL01541.1"/>
    </source>
</evidence>
<dbReference type="PANTHER" id="PTHR33993">
    <property type="entry name" value="GLYOXALASE-RELATED"/>
    <property type="match status" value="1"/>
</dbReference>
<evidence type="ECO:0000259" key="1">
    <source>
        <dbReference type="PROSITE" id="PS51819"/>
    </source>
</evidence>
<keyword evidence="3" id="KW-1185">Reference proteome</keyword>
<proteinExistence type="predicted"/>
<evidence type="ECO:0000313" key="3">
    <source>
        <dbReference type="Proteomes" id="UP001143480"/>
    </source>
</evidence>
<sequence length="138" mass="14766">MLGHVRTLTYHFVEDTMAVTGPDFIALQVRDLDRAAAFYEERLGLRRAPVSPPHAVVFATAPVAFAVREPAPGVDLDAVERPGLGVALWLHADDAQTLHDELAAAGVPIVAPPVDGPFGRTFTFADPDGYAVTIHDKA</sequence>
<dbReference type="InterPro" id="IPR004360">
    <property type="entry name" value="Glyas_Fos-R_dOase_dom"/>
</dbReference>
<dbReference type="CDD" id="cd06587">
    <property type="entry name" value="VOC"/>
    <property type="match status" value="1"/>
</dbReference>
<accession>A0A9W6NLU6</accession>
<feature type="domain" description="VOC" evidence="1">
    <location>
        <begin position="21"/>
        <end position="137"/>
    </location>
</feature>
<dbReference type="PROSITE" id="PS51819">
    <property type="entry name" value="VOC"/>
    <property type="match status" value="1"/>
</dbReference>
<reference evidence="2" key="1">
    <citation type="journal article" date="2014" name="Int. J. Syst. Evol. Microbiol.">
        <title>Complete genome sequence of Corynebacterium casei LMG S-19264T (=DSM 44701T), isolated from a smear-ripened cheese.</title>
        <authorList>
            <consortium name="US DOE Joint Genome Institute (JGI-PGF)"/>
            <person name="Walter F."/>
            <person name="Albersmeier A."/>
            <person name="Kalinowski J."/>
            <person name="Ruckert C."/>
        </authorList>
    </citation>
    <scope>NUCLEOTIDE SEQUENCE</scope>
    <source>
        <strain evidence="2">VKM Ac-1321</strain>
    </source>
</reference>
<dbReference type="InterPro" id="IPR037523">
    <property type="entry name" value="VOC_core"/>
</dbReference>
<gene>
    <name evidence="2" type="ORF">GCM10017581_032820</name>
</gene>
<organism evidence="2 3">
    <name type="scientific">Dactylosporangium matsuzakiense</name>
    <dbReference type="NCBI Taxonomy" id="53360"/>
    <lineage>
        <taxon>Bacteria</taxon>
        <taxon>Bacillati</taxon>
        <taxon>Actinomycetota</taxon>
        <taxon>Actinomycetes</taxon>
        <taxon>Micromonosporales</taxon>
        <taxon>Micromonosporaceae</taxon>
        <taxon>Dactylosporangium</taxon>
    </lineage>
</organism>
<name>A0A9W6NLU6_9ACTN</name>
<dbReference type="Pfam" id="PF00903">
    <property type="entry name" value="Glyoxalase"/>
    <property type="match status" value="1"/>
</dbReference>
<dbReference type="InterPro" id="IPR029068">
    <property type="entry name" value="Glyas_Bleomycin-R_OHBP_Dase"/>
</dbReference>
<protein>
    <submittedName>
        <fullName evidence="2">Glyoxalase</fullName>
    </submittedName>
</protein>
<dbReference type="InterPro" id="IPR052164">
    <property type="entry name" value="Anthracycline_SecMetBiosynth"/>
</dbReference>
<dbReference type="AlphaFoldDB" id="A0A9W6NLU6"/>
<comment type="caution">
    <text evidence="2">The sequence shown here is derived from an EMBL/GenBank/DDBJ whole genome shotgun (WGS) entry which is preliminary data.</text>
</comment>
<dbReference type="EMBL" id="BSFP01000016">
    <property type="protein sequence ID" value="GLL01541.1"/>
    <property type="molecule type" value="Genomic_DNA"/>
</dbReference>
<dbReference type="Proteomes" id="UP001143480">
    <property type="component" value="Unassembled WGS sequence"/>
</dbReference>
<dbReference type="SUPFAM" id="SSF54593">
    <property type="entry name" value="Glyoxalase/Bleomycin resistance protein/Dihydroxybiphenyl dioxygenase"/>
    <property type="match status" value="1"/>
</dbReference>